<name>A0ABP3IRZ2_9ACTN</name>
<gene>
    <name evidence="2" type="ORF">GCM10010357_48130</name>
</gene>
<evidence type="ECO:0000313" key="3">
    <source>
        <dbReference type="Proteomes" id="UP001500879"/>
    </source>
</evidence>
<reference evidence="3" key="1">
    <citation type="journal article" date="2019" name="Int. J. Syst. Evol. Microbiol.">
        <title>The Global Catalogue of Microorganisms (GCM) 10K type strain sequencing project: providing services to taxonomists for standard genome sequencing and annotation.</title>
        <authorList>
            <consortium name="The Broad Institute Genomics Platform"/>
            <consortium name="The Broad Institute Genome Sequencing Center for Infectious Disease"/>
            <person name="Wu L."/>
            <person name="Ma J."/>
        </authorList>
    </citation>
    <scope>NUCLEOTIDE SEQUENCE [LARGE SCALE GENOMIC DNA]</scope>
    <source>
        <strain evidence="3">JCM 4788</strain>
    </source>
</reference>
<proteinExistence type="predicted"/>
<dbReference type="EMBL" id="BAAABX010000051">
    <property type="protein sequence ID" value="GAA0421171.1"/>
    <property type="molecule type" value="Genomic_DNA"/>
</dbReference>
<dbReference type="Proteomes" id="UP001500879">
    <property type="component" value="Unassembled WGS sequence"/>
</dbReference>
<feature type="region of interest" description="Disordered" evidence="1">
    <location>
        <begin position="54"/>
        <end position="76"/>
    </location>
</feature>
<evidence type="ECO:0000313" key="2">
    <source>
        <dbReference type="EMBL" id="GAA0421171.1"/>
    </source>
</evidence>
<evidence type="ECO:0000256" key="1">
    <source>
        <dbReference type="SAM" id="MobiDB-lite"/>
    </source>
</evidence>
<sequence length="76" mass="7654">MALQPEAVIIQAVRSPGRDTGRTGGAGGAVGAVAVSEAAVREVVVLMAAVVRAGGPPPPPAFTNRERPRGTRTRPA</sequence>
<protein>
    <submittedName>
        <fullName evidence="2">Uncharacterized protein</fullName>
    </submittedName>
</protein>
<accession>A0ABP3IRZ2</accession>
<comment type="caution">
    <text evidence="2">The sequence shown here is derived from an EMBL/GenBank/DDBJ whole genome shotgun (WGS) entry which is preliminary data.</text>
</comment>
<organism evidence="2 3">
    <name type="scientific">Streptomyces luteireticuli</name>
    <dbReference type="NCBI Taxonomy" id="173858"/>
    <lineage>
        <taxon>Bacteria</taxon>
        <taxon>Bacillati</taxon>
        <taxon>Actinomycetota</taxon>
        <taxon>Actinomycetes</taxon>
        <taxon>Kitasatosporales</taxon>
        <taxon>Streptomycetaceae</taxon>
        <taxon>Streptomyces</taxon>
    </lineage>
</organism>
<keyword evidence="3" id="KW-1185">Reference proteome</keyword>